<evidence type="ECO:0000313" key="1">
    <source>
        <dbReference type="EMBL" id="WYJ99226.1"/>
    </source>
</evidence>
<gene>
    <name evidence="1" type="ORF">A5821_000303</name>
</gene>
<dbReference type="Proteomes" id="UP000194948">
    <property type="component" value="Chromosome"/>
</dbReference>
<dbReference type="AlphaFoldDB" id="A0AAQ3W6V9"/>
<reference evidence="2" key="1">
    <citation type="submission" date="2017-05" db="EMBL/GenBank/DDBJ databases">
        <title>The Genome Sequence of EEnterococcus faecalis 9F2_4866.</title>
        <authorList>
            <consortium name="The Broad Institute Genomics Platform"/>
            <consortium name="The Broad Institute Genomic Center for Infectious Diseases"/>
            <person name="Earl A."/>
            <person name="Manson A."/>
            <person name="Schwartman J."/>
            <person name="Gilmore M."/>
            <person name="Abouelleil A."/>
            <person name="Cao P."/>
            <person name="Chapman S."/>
            <person name="Cusick C."/>
            <person name="Shea T."/>
            <person name="Young S."/>
            <person name="Neafsey D."/>
            <person name="Nusbaum C."/>
            <person name="Birren B."/>
        </authorList>
    </citation>
    <scope>NUCLEOTIDE SEQUENCE [LARGE SCALE GENOMIC DNA]</scope>
    <source>
        <strain evidence="2">7F3_DIV0205</strain>
    </source>
</reference>
<keyword evidence="2" id="KW-1185">Reference proteome</keyword>
<reference evidence="1 2" key="2">
    <citation type="submission" date="2024-03" db="EMBL/GenBank/DDBJ databases">
        <title>The Genome Sequence of Enterococcus sp. DIV0205d.</title>
        <authorList>
            <consortium name="The Broad Institute Genomics Platform"/>
            <consortium name="The Broad Institute Microbial Omics Core"/>
            <consortium name="The Broad Institute Genomic Center for Infectious Diseases"/>
            <person name="Earl A."/>
            <person name="Manson A."/>
            <person name="Gilmore M."/>
            <person name="Schwartman J."/>
            <person name="Shea T."/>
            <person name="Abouelleil A."/>
            <person name="Cao P."/>
            <person name="Chapman S."/>
            <person name="Cusick C."/>
            <person name="Young S."/>
            <person name="Neafsey D."/>
            <person name="Nusbaum C."/>
            <person name="Birren B."/>
        </authorList>
    </citation>
    <scope>NUCLEOTIDE SEQUENCE [LARGE SCALE GENOMIC DNA]</scope>
    <source>
        <strain evidence="1 2">7F3_DIV0205</strain>
    </source>
</reference>
<name>A0AAQ3W6V9_9ENTE</name>
<organism evidence="1 2">
    <name type="scientific">Candidatus Enterococcus palustris</name>
    <dbReference type="NCBI Taxonomy" id="1834189"/>
    <lineage>
        <taxon>Bacteria</taxon>
        <taxon>Bacillati</taxon>
        <taxon>Bacillota</taxon>
        <taxon>Bacilli</taxon>
        <taxon>Lactobacillales</taxon>
        <taxon>Enterococcaceae</taxon>
        <taxon>Enterococcus</taxon>
    </lineage>
</organism>
<sequence length="172" mass="19423">MEKKVKKSRVKKVITTLLLLSSLFGVSLYFGVTAQAAPPTGKKVKMSAYTMNGDFKGNFRKTLEVGNWEYAVLGTSSDGVYLDHEGLNIYTIRSVNPYTSGYDYWNFSTRGYIYLDTKSNAKRFVIVDKGDGYYKIFHNGIPINTYFWGGGILSYISVGEASGYDETKWKFQ</sequence>
<evidence type="ECO:0000313" key="2">
    <source>
        <dbReference type="Proteomes" id="UP000194948"/>
    </source>
</evidence>
<accession>A0AAQ3W6V9</accession>
<dbReference type="EMBL" id="CP147244">
    <property type="protein sequence ID" value="WYJ99226.1"/>
    <property type="molecule type" value="Genomic_DNA"/>
</dbReference>
<protein>
    <submittedName>
        <fullName evidence="1">Uncharacterized protein</fullName>
    </submittedName>
</protein>
<dbReference type="RefSeq" id="WP_086312729.1">
    <property type="nucleotide sequence ID" value="NZ_CP147244.1"/>
</dbReference>
<proteinExistence type="predicted"/>